<accession>A0A0C9UW45</accession>
<keyword evidence="3" id="KW-1185">Reference proteome</keyword>
<dbReference type="Proteomes" id="UP000054279">
    <property type="component" value="Unassembled WGS sequence"/>
</dbReference>
<dbReference type="HOGENOM" id="CLU_2005366_0_0_1"/>
<feature type="signal peptide" evidence="1">
    <location>
        <begin position="1"/>
        <end position="18"/>
    </location>
</feature>
<gene>
    <name evidence="2" type="ORF">M422DRAFT_269319</name>
</gene>
<evidence type="ECO:0000256" key="1">
    <source>
        <dbReference type="SAM" id="SignalP"/>
    </source>
</evidence>
<evidence type="ECO:0000313" key="2">
    <source>
        <dbReference type="EMBL" id="KIJ29365.1"/>
    </source>
</evidence>
<sequence>MKFPVFLANSSLAIIVLAATLSLRNNSYISRLDPQPINATSEADIPTCTILSPIIVPLTYLPVTLVEGASGAAFTYTFSQPAEDLTQEGAQYQGAVSCAINNGQLILRWNLCCRNRWCYDHNIL</sequence>
<organism evidence="2 3">
    <name type="scientific">Sphaerobolus stellatus (strain SS14)</name>
    <dbReference type="NCBI Taxonomy" id="990650"/>
    <lineage>
        <taxon>Eukaryota</taxon>
        <taxon>Fungi</taxon>
        <taxon>Dikarya</taxon>
        <taxon>Basidiomycota</taxon>
        <taxon>Agaricomycotina</taxon>
        <taxon>Agaricomycetes</taxon>
        <taxon>Phallomycetidae</taxon>
        <taxon>Geastrales</taxon>
        <taxon>Sphaerobolaceae</taxon>
        <taxon>Sphaerobolus</taxon>
    </lineage>
</organism>
<protein>
    <submittedName>
        <fullName evidence="2">Unplaced genomic scaffold SPHSTscaffold_210, whole genome shotgun sequence</fullName>
    </submittedName>
</protein>
<reference evidence="2 3" key="1">
    <citation type="submission" date="2014-06" db="EMBL/GenBank/DDBJ databases">
        <title>Evolutionary Origins and Diversification of the Mycorrhizal Mutualists.</title>
        <authorList>
            <consortium name="DOE Joint Genome Institute"/>
            <consortium name="Mycorrhizal Genomics Consortium"/>
            <person name="Kohler A."/>
            <person name="Kuo A."/>
            <person name="Nagy L.G."/>
            <person name="Floudas D."/>
            <person name="Copeland A."/>
            <person name="Barry K.W."/>
            <person name="Cichocki N."/>
            <person name="Veneault-Fourrey C."/>
            <person name="LaButti K."/>
            <person name="Lindquist E.A."/>
            <person name="Lipzen A."/>
            <person name="Lundell T."/>
            <person name="Morin E."/>
            <person name="Murat C."/>
            <person name="Riley R."/>
            <person name="Ohm R."/>
            <person name="Sun H."/>
            <person name="Tunlid A."/>
            <person name="Henrissat B."/>
            <person name="Grigoriev I.V."/>
            <person name="Hibbett D.S."/>
            <person name="Martin F."/>
        </authorList>
    </citation>
    <scope>NUCLEOTIDE SEQUENCE [LARGE SCALE GENOMIC DNA]</scope>
    <source>
        <strain evidence="2 3">SS14</strain>
    </source>
</reference>
<keyword evidence="1" id="KW-0732">Signal</keyword>
<name>A0A0C9UW45_SPHS4</name>
<proteinExistence type="predicted"/>
<feature type="chain" id="PRO_5002214551" evidence="1">
    <location>
        <begin position="19"/>
        <end position="124"/>
    </location>
</feature>
<dbReference type="AlphaFoldDB" id="A0A0C9UW45"/>
<evidence type="ECO:0000313" key="3">
    <source>
        <dbReference type="Proteomes" id="UP000054279"/>
    </source>
</evidence>
<dbReference type="EMBL" id="KN837285">
    <property type="protein sequence ID" value="KIJ29365.1"/>
    <property type="molecule type" value="Genomic_DNA"/>
</dbReference>